<dbReference type="NCBIfam" id="TIGR00106">
    <property type="entry name" value="MTH1187 family thiamine-binding protein"/>
    <property type="match status" value="1"/>
</dbReference>
<dbReference type="AlphaFoldDB" id="A0A7T5VBF9"/>
<dbReference type="InterPro" id="IPR002767">
    <property type="entry name" value="Thiamine_BP"/>
</dbReference>
<dbReference type="GO" id="GO:0005829">
    <property type="term" value="C:cytosol"/>
    <property type="evidence" value="ECO:0007669"/>
    <property type="project" value="TreeGrafter"/>
</dbReference>
<dbReference type="InterPro" id="IPR029756">
    <property type="entry name" value="MTH1187/YkoF-like"/>
</dbReference>
<dbReference type="Gene3D" id="3.30.70.930">
    <property type="match status" value="1"/>
</dbReference>
<sequence>MHVILDLCLVPLGVGVSVSPYVAECHRILQQAGLKTQLHAYGTNIEGEWDVVMAAVKRCHERVHEMGAPRITTTIKLGTRIDRDQTMADKIRSVEQKLV</sequence>
<dbReference type="PANTHER" id="PTHR33777">
    <property type="entry name" value="UPF0045 PROTEIN ECM15"/>
    <property type="match status" value="1"/>
</dbReference>
<name>A0A7T5VBF9_9BACT</name>
<accession>A0A7T5VBF9</accession>
<evidence type="ECO:0000256" key="1">
    <source>
        <dbReference type="ARBA" id="ARBA00010272"/>
    </source>
</evidence>
<comment type="similarity">
    <text evidence="1">Belongs to the UPF0045 family.</text>
</comment>
<keyword evidence="4" id="KW-1185">Reference proteome</keyword>
<dbReference type="KEGG" id="dog:HP555_02105"/>
<dbReference type="PANTHER" id="PTHR33777:SF1">
    <property type="entry name" value="UPF0045 PROTEIN ECM15"/>
    <property type="match status" value="1"/>
</dbReference>
<evidence type="ECO:0000313" key="4">
    <source>
        <dbReference type="Proteomes" id="UP000596092"/>
    </source>
</evidence>
<dbReference type="Pfam" id="PF01910">
    <property type="entry name" value="Thiamine_BP"/>
    <property type="match status" value="1"/>
</dbReference>
<proteinExistence type="inferred from homology"/>
<dbReference type="RefSeq" id="WP_199263574.1">
    <property type="nucleotide sequence ID" value="NZ_CP054140.1"/>
</dbReference>
<reference evidence="3 4" key="1">
    <citation type="submission" date="2020-05" db="EMBL/GenBank/DDBJ databases">
        <title>Complete genome of Desulfobulbus oligotrophicus.</title>
        <authorList>
            <person name="Podar M."/>
        </authorList>
    </citation>
    <scope>NUCLEOTIDE SEQUENCE [LARGE SCALE GENOMIC DNA]</scope>
    <source>
        <strain evidence="3 4">Prop6</strain>
    </source>
</reference>
<dbReference type="SUPFAM" id="SSF89957">
    <property type="entry name" value="MTH1187/YkoF-like"/>
    <property type="match status" value="1"/>
</dbReference>
<dbReference type="Proteomes" id="UP000596092">
    <property type="component" value="Chromosome"/>
</dbReference>
<dbReference type="EMBL" id="CP054140">
    <property type="protein sequence ID" value="QQG64741.1"/>
    <property type="molecule type" value="Genomic_DNA"/>
</dbReference>
<protein>
    <submittedName>
        <fullName evidence="3">MTH1187 family thiamine-binding protein</fullName>
    </submittedName>
</protein>
<gene>
    <name evidence="3" type="ORF">HP555_02105</name>
</gene>
<dbReference type="InterPro" id="IPR051614">
    <property type="entry name" value="UPF0045_domain"/>
</dbReference>
<feature type="domain" description="Thiamine-binding protein" evidence="2">
    <location>
        <begin position="6"/>
        <end position="95"/>
    </location>
</feature>
<evidence type="ECO:0000259" key="2">
    <source>
        <dbReference type="Pfam" id="PF01910"/>
    </source>
</evidence>
<evidence type="ECO:0000313" key="3">
    <source>
        <dbReference type="EMBL" id="QQG64741.1"/>
    </source>
</evidence>
<organism evidence="3 4">
    <name type="scientific">Desulfobulbus oligotrophicus</name>
    <dbReference type="NCBI Taxonomy" id="1909699"/>
    <lineage>
        <taxon>Bacteria</taxon>
        <taxon>Pseudomonadati</taxon>
        <taxon>Thermodesulfobacteriota</taxon>
        <taxon>Desulfobulbia</taxon>
        <taxon>Desulfobulbales</taxon>
        <taxon>Desulfobulbaceae</taxon>
        <taxon>Desulfobulbus</taxon>
    </lineage>
</organism>